<evidence type="ECO:0000256" key="3">
    <source>
        <dbReference type="ARBA" id="ARBA00022705"/>
    </source>
</evidence>
<keyword evidence="6" id="KW-0862">Zinc</keyword>
<dbReference type="GO" id="GO:0003688">
    <property type="term" value="F:DNA replication origin binding"/>
    <property type="evidence" value="ECO:0000318"/>
    <property type="project" value="GO_Central"/>
</dbReference>
<keyword evidence="4" id="KW-0479">Metal-binding</keyword>
<keyword evidence="12" id="KW-1185">Reference proteome</keyword>
<dbReference type="Pfam" id="PF22379">
    <property type="entry name" value="OB_MCM10"/>
    <property type="match status" value="1"/>
</dbReference>
<evidence type="ECO:0000259" key="10">
    <source>
        <dbReference type="Pfam" id="PF22379"/>
    </source>
</evidence>
<keyword evidence="7" id="KW-0539">Nucleus</keyword>
<dbReference type="GO" id="GO:0008270">
    <property type="term" value="F:zinc ion binding"/>
    <property type="evidence" value="ECO:0007669"/>
    <property type="project" value="UniProtKB-KW"/>
</dbReference>
<dbReference type="GO" id="GO:0043596">
    <property type="term" value="C:nuclear replication fork"/>
    <property type="evidence" value="ECO:0000318"/>
    <property type="project" value="GO_Central"/>
</dbReference>
<protein>
    <submittedName>
        <fullName evidence="11">Uncharacterized protein</fullName>
    </submittedName>
</protein>
<evidence type="ECO:0000256" key="5">
    <source>
        <dbReference type="ARBA" id="ARBA00022771"/>
    </source>
</evidence>
<dbReference type="FunFam" id="2.40.50.140:FF:000174">
    <property type="entry name" value="DNA replication licensing factor mcm10"/>
    <property type="match status" value="1"/>
</dbReference>
<gene>
    <name evidence="11" type="ORF">ZOSMA_1G03020</name>
</gene>
<dbReference type="InterPro" id="IPR055065">
    <property type="entry name" value="OB_MCM10"/>
</dbReference>
<dbReference type="InterPro" id="IPR015408">
    <property type="entry name" value="Znf_Mcm10/DnaG"/>
</dbReference>
<proteinExistence type="inferred from homology"/>
<comment type="subcellular location">
    <subcellularLocation>
        <location evidence="1">Nucleus</location>
    </subcellularLocation>
</comment>
<keyword evidence="5" id="KW-0863">Zinc-finger</keyword>
<organism evidence="11 12">
    <name type="scientific">Zostera marina</name>
    <name type="common">Eelgrass</name>
    <dbReference type="NCBI Taxonomy" id="29655"/>
    <lineage>
        <taxon>Eukaryota</taxon>
        <taxon>Viridiplantae</taxon>
        <taxon>Streptophyta</taxon>
        <taxon>Embryophyta</taxon>
        <taxon>Tracheophyta</taxon>
        <taxon>Spermatophyta</taxon>
        <taxon>Magnoliopsida</taxon>
        <taxon>Liliopsida</taxon>
        <taxon>Zosteraceae</taxon>
        <taxon>Zostera</taxon>
    </lineage>
</organism>
<feature type="domain" description="Zinc finger Mcm10/DnaG-type" evidence="9">
    <location>
        <begin position="217"/>
        <end position="257"/>
    </location>
</feature>
<sequence length="402" mass="44190">MSTREEDLNLLMSIGIPETPPESPSRSQGYLSDDGSPYRRPKASADMSIFREAVKEYLSQNPVVDLCTADKNPKSNKIKESSDIVMEKFSGLRIRNPLLSVKDINNHFADVRFVRLPAIRNLMLGENTPGCWATVGVLTEKGQTKVSSNGKNFSVWKLGTLDELIVSVFLFGDAHSKNSHEPVGTIFALINSSVRKDTSGKGFSLSIFSNGQILKMGISADYIVCKGKRKDGIACTMVINKCQGIYCKFHSSKAGERYVTTRSELKGGNLRTAFRPRSEGIYMVDPLKDRSNAKHGKAVKVMSVDGLKRVLSKADKVTTQRQSQGIRFLTEVTAAKMEPNKLAGGPTRLTDVKASSTKRPCSIVKGSFSIGSTSHLPDAKRKKIQDSSKMIELDIVSSDEER</sequence>
<dbReference type="EMBL" id="LFYR01000729">
    <property type="protein sequence ID" value="KMZ70321.1"/>
    <property type="molecule type" value="Genomic_DNA"/>
</dbReference>
<evidence type="ECO:0000259" key="9">
    <source>
        <dbReference type="Pfam" id="PF09329"/>
    </source>
</evidence>
<keyword evidence="3" id="KW-0235">DNA replication</keyword>
<evidence type="ECO:0000256" key="4">
    <source>
        <dbReference type="ARBA" id="ARBA00022723"/>
    </source>
</evidence>
<dbReference type="PANTHER" id="PTHR13454">
    <property type="entry name" value="PROTEIN MCM10 HOMOLOG"/>
    <property type="match status" value="1"/>
</dbReference>
<evidence type="ECO:0000256" key="7">
    <source>
        <dbReference type="ARBA" id="ARBA00023242"/>
    </source>
</evidence>
<dbReference type="Proteomes" id="UP000036987">
    <property type="component" value="Unassembled WGS sequence"/>
</dbReference>
<feature type="region of interest" description="Disordered" evidence="8">
    <location>
        <begin position="1"/>
        <end position="43"/>
    </location>
</feature>
<dbReference type="Gene3D" id="2.40.50.140">
    <property type="entry name" value="Nucleic acid-binding proteins"/>
    <property type="match status" value="1"/>
</dbReference>
<evidence type="ECO:0000256" key="1">
    <source>
        <dbReference type="ARBA" id="ARBA00004123"/>
    </source>
</evidence>
<dbReference type="PANTHER" id="PTHR13454:SF11">
    <property type="entry name" value="PROTEIN MCM10 HOMOLOG"/>
    <property type="match status" value="1"/>
</dbReference>
<dbReference type="OrthoDB" id="273123at2759"/>
<feature type="domain" description="MCM10 OB-fold" evidence="10">
    <location>
        <begin position="88"/>
        <end position="214"/>
    </location>
</feature>
<dbReference type="OMA" id="EYSIWKM"/>
<dbReference type="GO" id="GO:0003697">
    <property type="term" value="F:single-stranded DNA binding"/>
    <property type="evidence" value="ECO:0000318"/>
    <property type="project" value="GO_Central"/>
</dbReference>
<dbReference type="InterPro" id="IPR040184">
    <property type="entry name" value="Mcm10"/>
</dbReference>
<name>A0A0K9PMX4_ZOSMR</name>
<dbReference type="GO" id="GO:0006270">
    <property type="term" value="P:DNA replication initiation"/>
    <property type="evidence" value="ECO:0000318"/>
    <property type="project" value="GO_Central"/>
</dbReference>
<comment type="caution">
    <text evidence="11">The sequence shown here is derived from an EMBL/GenBank/DDBJ whole genome shotgun (WGS) entry which is preliminary data.</text>
</comment>
<dbReference type="AlphaFoldDB" id="A0A0K9PMX4"/>
<dbReference type="Pfam" id="PF09329">
    <property type="entry name" value="zf-primase"/>
    <property type="match status" value="1"/>
</dbReference>
<evidence type="ECO:0000313" key="12">
    <source>
        <dbReference type="Proteomes" id="UP000036987"/>
    </source>
</evidence>
<dbReference type="STRING" id="29655.A0A0K9PMX4"/>
<comment type="similarity">
    <text evidence="2">Belongs to the MCM10 family.</text>
</comment>
<dbReference type="InterPro" id="IPR012340">
    <property type="entry name" value="NA-bd_OB-fold"/>
</dbReference>
<evidence type="ECO:0000256" key="6">
    <source>
        <dbReference type="ARBA" id="ARBA00022833"/>
    </source>
</evidence>
<reference evidence="12" key="1">
    <citation type="journal article" date="2016" name="Nature">
        <title>The genome of the seagrass Zostera marina reveals angiosperm adaptation to the sea.</title>
        <authorList>
            <person name="Olsen J.L."/>
            <person name="Rouze P."/>
            <person name="Verhelst B."/>
            <person name="Lin Y.-C."/>
            <person name="Bayer T."/>
            <person name="Collen J."/>
            <person name="Dattolo E."/>
            <person name="De Paoli E."/>
            <person name="Dittami S."/>
            <person name="Maumus F."/>
            <person name="Michel G."/>
            <person name="Kersting A."/>
            <person name="Lauritano C."/>
            <person name="Lohaus R."/>
            <person name="Toepel M."/>
            <person name="Tonon T."/>
            <person name="Vanneste K."/>
            <person name="Amirebrahimi M."/>
            <person name="Brakel J."/>
            <person name="Bostroem C."/>
            <person name="Chovatia M."/>
            <person name="Grimwood J."/>
            <person name="Jenkins J.W."/>
            <person name="Jueterbock A."/>
            <person name="Mraz A."/>
            <person name="Stam W.T."/>
            <person name="Tice H."/>
            <person name="Bornberg-Bauer E."/>
            <person name="Green P.J."/>
            <person name="Pearson G.A."/>
            <person name="Procaccini G."/>
            <person name="Duarte C.M."/>
            <person name="Schmutz J."/>
            <person name="Reusch T.B.H."/>
            <person name="Van de Peer Y."/>
        </authorList>
    </citation>
    <scope>NUCLEOTIDE SEQUENCE [LARGE SCALE GENOMIC DNA]</scope>
    <source>
        <strain evidence="12">cv. Finnish</strain>
    </source>
</reference>
<accession>A0A0K9PMX4</accession>
<evidence type="ECO:0000256" key="2">
    <source>
        <dbReference type="ARBA" id="ARBA00009679"/>
    </source>
</evidence>
<evidence type="ECO:0000313" key="11">
    <source>
        <dbReference type="EMBL" id="KMZ70321.1"/>
    </source>
</evidence>
<evidence type="ECO:0000256" key="8">
    <source>
        <dbReference type="SAM" id="MobiDB-lite"/>
    </source>
</evidence>